<keyword evidence="7 12" id="KW-0460">Magnesium</keyword>
<dbReference type="SUPFAM" id="SSF56784">
    <property type="entry name" value="HAD-like"/>
    <property type="match status" value="1"/>
</dbReference>
<comment type="caution">
    <text evidence="12">Lacks conserved residue(s) required for the propagation of feature annotation.</text>
</comment>
<evidence type="ECO:0000256" key="1">
    <source>
        <dbReference type="ARBA" id="ARBA00004141"/>
    </source>
</evidence>
<keyword evidence="2" id="KW-0597">Phosphoprotein</keyword>
<dbReference type="GO" id="GO:0019829">
    <property type="term" value="F:ATPase-coupled monoatomic cation transmembrane transporter activity"/>
    <property type="evidence" value="ECO:0007669"/>
    <property type="project" value="UniProtKB-UniRule"/>
</dbReference>
<sequence length="931" mass="105088">MTSRAGIGPRRQPQQFMRLSDNLYEQEVIVDDDLTLYTSGRKSTGLRSAIYIILCVITGGIYYLICRWNTAIEMKTKTFPCSLADADYICIKNQWGEISLNRITKIDFGMKASMIFPRSFTEVDASQDIILDHLRFYDYRYFKFFFNPNTEMFEPNYAWVDSNWTSVSRVFLEQDDDQEIHSKRSIFGKNQVEIQEKSNFRLLVDEVLHPFFVFQIASIILWSLDDYYYYAGAILFISVTSSIATFLETKRNINRMKDLSRFSCHVRLLRNGVWVYMNSEEMVPGDLFEIESGSLNLFPCDAVLLTGDCIVNESMLTGESLPVSKSPIPDQELASLDFEAEEPASSPHMSKYFLFSGTKIIRIRPGNQAELSKKYPSIIGSRKGAIALVVRTGFNTTKGSLIRSMLFPRPNTFKFYRDAFRFIGVLAVISGLGFLGSLYNFIKLGINWETIIIRALDLITIAVPPALPATMAIGTSFAISRLRKSGIFCTSPPRVNIGGKINIMCFDKTGTLTEEGLDVLGVRFTVPNESRFENPYHEIPSLQPVRFSRMYRTIETLMTKPVPISGALGSTVPEYPSFGPTMSGVSIMHSNDPNNPVVEPDFPYPLIICAMATCHSIKVVGGDLMGDPLDLKMFQFTNWNIEEDFSSNVAAKKTVRNGATLTVRPPWVPAYDTVTSSKNFGTETFTELGVVKSFEFVSNLRRQSVVVQRFKYSGSTAVGNSFTESSSDPGIYPEYEVFVKGAPEVMQSICDISTFPKDYNEQLRYYTHHGYRVIAVAYKKLESMSLASVQKLKRQSVETGLLFLGFIIFENKLKPGTFPVIKTLNKAAIRQVMCTGDNVLTSISVSRECGLVKKSSRIFIPRFESGQSHEEDARIVWEDVDDSNLKLDPVTFKPNGDVSPERLADYQMAITGDAFQWMLEFASDEIFEKVF</sequence>
<keyword evidence="3 12" id="KW-0812">Transmembrane</keyword>
<evidence type="ECO:0000256" key="11">
    <source>
        <dbReference type="ARBA" id="ARBA00049360"/>
    </source>
</evidence>
<evidence type="ECO:0000256" key="2">
    <source>
        <dbReference type="ARBA" id="ARBA00022553"/>
    </source>
</evidence>
<organism evidence="15 16">
    <name type="scientific">Boothiomyces macroporosus</name>
    <dbReference type="NCBI Taxonomy" id="261099"/>
    <lineage>
        <taxon>Eukaryota</taxon>
        <taxon>Fungi</taxon>
        <taxon>Fungi incertae sedis</taxon>
        <taxon>Chytridiomycota</taxon>
        <taxon>Chytridiomycota incertae sedis</taxon>
        <taxon>Chytridiomycetes</taxon>
        <taxon>Rhizophydiales</taxon>
        <taxon>Terramycetaceae</taxon>
        <taxon>Boothiomyces</taxon>
    </lineage>
</organism>
<dbReference type="InterPro" id="IPR023299">
    <property type="entry name" value="ATPase_P-typ_cyto_dom_N"/>
</dbReference>
<dbReference type="PANTHER" id="PTHR45630:SF8">
    <property type="entry name" value="CATION-TRANSPORTING ATPASE"/>
    <property type="match status" value="1"/>
</dbReference>
<dbReference type="PANTHER" id="PTHR45630">
    <property type="entry name" value="CATION-TRANSPORTING ATPASE-RELATED"/>
    <property type="match status" value="1"/>
</dbReference>
<dbReference type="Pfam" id="PF00122">
    <property type="entry name" value="E1-E2_ATPase"/>
    <property type="match status" value="1"/>
</dbReference>
<dbReference type="PRINTS" id="PR00119">
    <property type="entry name" value="CATATPASE"/>
</dbReference>
<dbReference type="Pfam" id="PF12409">
    <property type="entry name" value="P5-ATPase"/>
    <property type="match status" value="1"/>
</dbReference>
<feature type="transmembrane region" description="Helical" evidence="12">
    <location>
        <begin position="227"/>
        <end position="247"/>
    </location>
</feature>
<dbReference type="Pfam" id="PF13246">
    <property type="entry name" value="Cation_ATPase"/>
    <property type="match status" value="1"/>
</dbReference>
<evidence type="ECO:0000256" key="12">
    <source>
        <dbReference type="RuleBase" id="RU362082"/>
    </source>
</evidence>
<dbReference type="SUPFAM" id="SSF81660">
    <property type="entry name" value="Metal cation-transporting ATPase, ATP-binding domain N"/>
    <property type="match status" value="1"/>
</dbReference>
<dbReference type="InterPro" id="IPR018303">
    <property type="entry name" value="ATPase_P-typ_P_site"/>
</dbReference>
<evidence type="ECO:0000259" key="13">
    <source>
        <dbReference type="Pfam" id="PF00122"/>
    </source>
</evidence>
<feature type="transmembrane region" description="Helical" evidence="12">
    <location>
        <begin position="419"/>
        <end position="439"/>
    </location>
</feature>
<evidence type="ECO:0000256" key="10">
    <source>
        <dbReference type="ARBA" id="ARBA00023136"/>
    </source>
</evidence>
<dbReference type="Proteomes" id="UP001210925">
    <property type="component" value="Unassembled WGS sequence"/>
</dbReference>
<name>A0AAD5UCM7_9FUNG</name>
<dbReference type="Gene3D" id="3.40.1110.10">
    <property type="entry name" value="Calcium-transporting ATPase, cytoplasmic domain N"/>
    <property type="match status" value="1"/>
</dbReference>
<evidence type="ECO:0000256" key="9">
    <source>
        <dbReference type="ARBA" id="ARBA00022989"/>
    </source>
</evidence>
<dbReference type="Gene3D" id="1.20.1110.10">
    <property type="entry name" value="Calcium-transporting ATPase, transmembrane domain"/>
    <property type="match status" value="1"/>
</dbReference>
<dbReference type="InterPro" id="IPR023214">
    <property type="entry name" value="HAD_sf"/>
</dbReference>
<feature type="transmembrane region" description="Helical" evidence="12">
    <location>
        <begin position="48"/>
        <end position="65"/>
    </location>
</feature>
<feature type="domain" description="P-type ATPase A" evidence="13">
    <location>
        <begin position="265"/>
        <end position="405"/>
    </location>
</feature>
<comment type="similarity">
    <text evidence="12">Belongs to the cation transport ATPase (P-type) (TC 3.A.3) family. Type V subfamily.</text>
</comment>
<evidence type="ECO:0000313" key="16">
    <source>
        <dbReference type="Proteomes" id="UP001210925"/>
    </source>
</evidence>
<dbReference type="InterPro" id="IPR036412">
    <property type="entry name" value="HAD-like_sf"/>
</dbReference>
<keyword evidence="9 12" id="KW-1133">Transmembrane helix</keyword>
<keyword evidence="5 12" id="KW-0547">Nucleotide-binding</keyword>
<dbReference type="EC" id="7.2.2.-" evidence="12"/>
<dbReference type="EMBL" id="JADGKB010000089">
    <property type="protein sequence ID" value="KAJ3254236.1"/>
    <property type="molecule type" value="Genomic_DNA"/>
</dbReference>
<dbReference type="SUPFAM" id="SSF81653">
    <property type="entry name" value="Calcium ATPase, transduction domain A"/>
    <property type="match status" value="1"/>
</dbReference>
<dbReference type="InterPro" id="IPR008250">
    <property type="entry name" value="ATPase_P-typ_transduc_dom_A_sf"/>
</dbReference>
<proteinExistence type="inferred from homology"/>
<keyword evidence="6 12" id="KW-0067">ATP-binding</keyword>
<evidence type="ECO:0000256" key="3">
    <source>
        <dbReference type="ARBA" id="ARBA00022692"/>
    </source>
</evidence>
<evidence type="ECO:0000256" key="6">
    <source>
        <dbReference type="ARBA" id="ARBA00022840"/>
    </source>
</evidence>
<dbReference type="GO" id="GO:0046872">
    <property type="term" value="F:metal ion binding"/>
    <property type="evidence" value="ECO:0007669"/>
    <property type="project" value="UniProtKB-UniRule"/>
</dbReference>
<dbReference type="FunFam" id="2.70.150.10:FF:000057">
    <property type="entry name" value="Cation-transporting ATPase"/>
    <property type="match status" value="1"/>
</dbReference>
<keyword evidence="8 12" id="KW-1278">Translocase</keyword>
<evidence type="ECO:0000256" key="5">
    <source>
        <dbReference type="ARBA" id="ARBA00022741"/>
    </source>
</evidence>
<dbReference type="GO" id="GO:0016020">
    <property type="term" value="C:membrane"/>
    <property type="evidence" value="ECO:0007669"/>
    <property type="project" value="UniProtKB-SubCell"/>
</dbReference>
<keyword evidence="4 12" id="KW-0479">Metal-binding</keyword>
<reference evidence="15" key="1">
    <citation type="submission" date="2020-05" db="EMBL/GenBank/DDBJ databases">
        <title>Phylogenomic resolution of chytrid fungi.</title>
        <authorList>
            <person name="Stajich J.E."/>
            <person name="Amses K."/>
            <person name="Simmons R."/>
            <person name="Seto K."/>
            <person name="Myers J."/>
            <person name="Bonds A."/>
            <person name="Quandt C.A."/>
            <person name="Barry K."/>
            <person name="Liu P."/>
            <person name="Grigoriev I."/>
            <person name="Longcore J.E."/>
            <person name="James T.Y."/>
        </authorList>
    </citation>
    <scope>NUCLEOTIDE SEQUENCE</scope>
    <source>
        <strain evidence="15">PLAUS21</strain>
    </source>
</reference>
<dbReference type="AlphaFoldDB" id="A0AAD5UCM7"/>
<evidence type="ECO:0000313" key="15">
    <source>
        <dbReference type="EMBL" id="KAJ3254236.1"/>
    </source>
</evidence>
<dbReference type="SUPFAM" id="SSF81665">
    <property type="entry name" value="Calcium ATPase, transmembrane domain M"/>
    <property type="match status" value="1"/>
</dbReference>
<keyword evidence="10 12" id="KW-0472">Membrane</keyword>
<dbReference type="InterPro" id="IPR006544">
    <property type="entry name" value="P-type_TPase_V"/>
</dbReference>
<evidence type="ECO:0000259" key="14">
    <source>
        <dbReference type="Pfam" id="PF12409"/>
    </source>
</evidence>
<feature type="transmembrane region" description="Helical" evidence="12">
    <location>
        <begin position="202"/>
        <end position="221"/>
    </location>
</feature>
<dbReference type="GO" id="GO:0140358">
    <property type="term" value="F:P-type transmembrane transporter activity"/>
    <property type="evidence" value="ECO:0007669"/>
    <property type="project" value="InterPro"/>
</dbReference>
<comment type="caution">
    <text evidence="15">The sequence shown here is derived from an EMBL/GenBank/DDBJ whole genome shotgun (WGS) entry which is preliminary data.</text>
</comment>
<evidence type="ECO:0000256" key="4">
    <source>
        <dbReference type="ARBA" id="ARBA00022723"/>
    </source>
</evidence>
<accession>A0AAD5UCM7</accession>
<dbReference type="NCBIfam" id="TIGR01657">
    <property type="entry name" value="P-ATPase-V"/>
    <property type="match status" value="1"/>
</dbReference>
<dbReference type="InterPro" id="IPR059000">
    <property type="entry name" value="ATPase_P-type_domA"/>
</dbReference>
<protein>
    <recommendedName>
        <fullName evidence="12">Cation-transporting ATPase</fullName>
        <ecNumber evidence="12">7.2.2.-</ecNumber>
    </recommendedName>
</protein>
<comment type="catalytic activity">
    <reaction evidence="11 12">
        <text>ATP + H2O = ADP + phosphate + H(+)</text>
        <dbReference type="Rhea" id="RHEA:13065"/>
        <dbReference type="ChEBI" id="CHEBI:15377"/>
        <dbReference type="ChEBI" id="CHEBI:15378"/>
        <dbReference type="ChEBI" id="CHEBI:30616"/>
        <dbReference type="ChEBI" id="CHEBI:43474"/>
        <dbReference type="ChEBI" id="CHEBI:456216"/>
    </reaction>
</comment>
<evidence type="ECO:0000256" key="7">
    <source>
        <dbReference type="ARBA" id="ARBA00022842"/>
    </source>
</evidence>
<dbReference type="InterPro" id="IPR047819">
    <property type="entry name" value="P5A-ATPase_N"/>
</dbReference>
<dbReference type="InterPro" id="IPR023298">
    <property type="entry name" value="ATPase_P-typ_TM_dom_sf"/>
</dbReference>
<comment type="subcellular location">
    <subcellularLocation>
        <location evidence="1 12">Membrane</location>
        <topology evidence="1 12">Multi-pass membrane protein</topology>
    </subcellularLocation>
</comment>
<dbReference type="GO" id="GO:0006874">
    <property type="term" value="P:intracellular calcium ion homeostasis"/>
    <property type="evidence" value="ECO:0007669"/>
    <property type="project" value="TreeGrafter"/>
</dbReference>
<gene>
    <name evidence="15" type="ORF">HK103_007289</name>
</gene>
<keyword evidence="16" id="KW-1185">Reference proteome</keyword>
<evidence type="ECO:0000256" key="8">
    <source>
        <dbReference type="ARBA" id="ARBA00022967"/>
    </source>
</evidence>
<dbReference type="Gene3D" id="3.40.50.1000">
    <property type="entry name" value="HAD superfamily/HAD-like"/>
    <property type="match status" value="1"/>
</dbReference>
<dbReference type="PROSITE" id="PS00154">
    <property type="entry name" value="ATPASE_E1_E2"/>
    <property type="match status" value="1"/>
</dbReference>
<feature type="domain" description="P5B-type ATPase N-terminal" evidence="14">
    <location>
        <begin position="33"/>
        <end position="147"/>
    </location>
</feature>
<dbReference type="FunFam" id="1.20.1110.10:FF:000032">
    <property type="entry name" value="Cation-transporting ATPase"/>
    <property type="match status" value="1"/>
</dbReference>
<dbReference type="Gene3D" id="2.70.150.10">
    <property type="entry name" value="Calcium-transporting ATPase, cytoplasmic transduction domain A"/>
    <property type="match status" value="1"/>
</dbReference>
<dbReference type="GO" id="GO:0005524">
    <property type="term" value="F:ATP binding"/>
    <property type="evidence" value="ECO:0007669"/>
    <property type="project" value="UniProtKB-UniRule"/>
</dbReference>